<feature type="domain" description="SIS" evidence="3">
    <location>
        <begin position="27"/>
        <end position="168"/>
    </location>
</feature>
<proteinExistence type="predicted"/>
<organism evidence="4 5">
    <name type="scientific">Afifella marina DSM 2698</name>
    <dbReference type="NCBI Taxonomy" id="1120955"/>
    <lineage>
        <taxon>Bacteria</taxon>
        <taxon>Pseudomonadati</taxon>
        <taxon>Pseudomonadota</taxon>
        <taxon>Alphaproteobacteria</taxon>
        <taxon>Hyphomicrobiales</taxon>
        <taxon>Afifellaceae</taxon>
        <taxon>Afifella</taxon>
    </lineage>
</organism>
<dbReference type="PANTHER" id="PTHR10937:SF17">
    <property type="entry name" value="GLUCOSAMINE-FRUCTOSE-6-PHOSPHATE AMINOTRANSFERASE"/>
    <property type="match status" value="1"/>
</dbReference>
<dbReference type="GO" id="GO:0006487">
    <property type="term" value="P:protein N-linked glycosylation"/>
    <property type="evidence" value="ECO:0007669"/>
    <property type="project" value="TreeGrafter"/>
</dbReference>
<dbReference type="STRING" id="1120955.SAMN03080610_02723"/>
<dbReference type="SUPFAM" id="SSF53697">
    <property type="entry name" value="SIS domain"/>
    <property type="match status" value="1"/>
</dbReference>
<evidence type="ECO:0000256" key="1">
    <source>
        <dbReference type="ARBA" id="ARBA00022576"/>
    </source>
</evidence>
<dbReference type="GO" id="GO:0097367">
    <property type="term" value="F:carbohydrate derivative binding"/>
    <property type="evidence" value="ECO:0007669"/>
    <property type="project" value="InterPro"/>
</dbReference>
<evidence type="ECO:0000259" key="3">
    <source>
        <dbReference type="PROSITE" id="PS51464"/>
    </source>
</evidence>
<gene>
    <name evidence="4" type="ORF">SAMN03080610_02723</name>
</gene>
<dbReference type="InterPro" id="IPR046348">
    <property type="entry name" value="SIS_dom_sf"/>
</dbReference>
<keyword evidence="5" id="KW-1185">Reference proteome</keyword>
<dbReference type="PROSITE" id="PS51464">
    <property type="entry name" value="SIS"/>
    <property type="match status" value="1"/>
</dbReference>
<evidence type="ECO:0000313" key="5">
    <source>
        <dbReference type="Proteomes" id="UP000199347"/>
    </source>
</evidence>
<reference evidence="4 5" key="1">
    <citation type="submission" date="2016-10" db="EMBL/GenBank/DDBJ databases">
        <authorList>
            <person name="de Groot N.N."/>
        </authorList>
    </citation>
    <scope>NUCLEOTIDE SEQUENCE [LARGE SCALE GENOMIC DNA]</scope>
    <source>
        <strain evidence="4 5">DSM 2698</strain>
    </source>
</reference>
<evidence type="ECO:0000313" key="4">
    <source>
        <dbReference type="EMBL" id="SCZ41196.1"/>
    </source>
</evidence>
<dbReference type="Gene3D" id="3.40.50.10490">
    <property type="entry name" value="Glucose-6-phosphate isomerase like protein, domain 1"/>
    <property type="match status" value="2"/>
</dbReference>
<keyword evidence="2" id="KW-0677">Repeat</keyword>
<dbReference type="PANTHER" id="PTHR10937">
    <property type="entry name" value="GLUCOSAMINE--FRUCTOSE-6-PHOSPHATE AMINOTRANSFERASE, ISOMERIZING"/>
    <property type="match status" value="1"/>
</dbReference>
<dbReference type="InterPro" id="IPR001347">
    <property type="entry name" value="SIS_dom"/>
</dbReference>
<keyword evidence="1" id="KW-0808">Transferase</keyword>
<keyword evidence="1" id="KW-0032">Aminotransferase</keyword>
<evidence type="ECO:0000256" key="2">
    <source>
        <dbReference type="ARBA" id="ARBA00022737"/>
    </source>
</evidence>
<dbReference type="GO" id="GO:0006002">
    <property type="term" value="P:fructose 6-phosphate metabolic process"/>
    <property type="evidence" value="ECO:0007669"/>
    <property type="project" value="TreeGrafter"/>
</dbReference>
<protein>
    <submittedName>
        <fullName evidence="4">SIS domain-containing protein</fullName>
    </submittedName>
</protein>
<name>A0A1G5NV12_AFIMA</name>
<dbReference type="AlphaFoldDB" id="A0A1G5NV12"/>
<dbReference type="GO" id="GO:0004360">
    <property type="term" value="F:glutamine-fructose-6-phosphate transaminase (isomerizing) activity"/>
    <property type="evidence" value="ECO:0007669"/>
    <property type="project" value="TreeGrafter"/>
</dbReference>
<dbReference type="Proteomes" id="UP000199347">
    <property type="component" value="Unassembled WGS sequence"/>
</dbReference>
<dbReference type="InterPro" id="IPR035466">
    <property type="entry name" value="GlmS/AgaS_SIS"/>
</dbReference>
<dbReference type="RefSeq" id="WP_092814180.1">
    <property type="nucleotide sequence ID" value="NZ_FMVW01000006.1"/>
</dbReference>
<accession>A0A1G5NV12</accession>
<dbReference type="OrthoDB" id="8152332at2"/>
<dbReference type="EMBL" id="FMVW01000006">
    <property type="protein sequence ID" value="SCZ41196.1"/>
    <property type="molecule type" value="Genomic_DNA"/>
</dbReference>
<sequence length="347" mass="36494">MTMKISDFIAQQPATVEKVLSDLPLQIEAALPESEPERVILIGTGSSMNALLAASDSFSGLPAELALRSPLTFLAETGERRVAKSLAIVLSQSGNSSDTIAATKQARKEGMDVIVVTAGREAPLAACDVKVVWLPVEDETVGPKTKGYTASVLALRLIGMALSGKTMPTAARGFVEGYAQLIETARIWSTNMAPKLAGADVIAVLGQGRHYGSALEGSLKVAEMAGIPSFGLETEEASHGRLHGLTKKSVTIALASNADELDLARRVVAAMAHYGLTGFIFDLTGKEPEGIVWPASEEPTTGLDTLSAVVPFQWLAVDLAAERGLVPEDMPYPGMTKRLGIKVGEAV</sequence>
<dbReference type="GO" id="GO:0006047">
    <property type="term" value="P:UDP-N-acetylglucosamine metabolic process"/>
    <property type="evidence" value="ECO:0007669"/>
    <property type="project" value="TreeGrafter"/>
</dbReference>
<dbReference type="Pfam" id="PF01380">
    <property type="entry name" value="SIS"/>
    <property type="match status" value="1"/>
</dbReference>
<dbReference type="CDD" id="cd05008">
    <property type="entry name" value="SIS_GlmS_GlmD_1"/>
    <property type="match status" value="1"/>
</dbReference>